<evidence type="ECO:0000259" key="2">
    <source>
        <dbReference type="PROSITE" id="PS50879"/>
    </source>
</evidence>
<reference evidence="3 4" key="1">
    <citation type="submission" date="2016-03" db="EMBL/GenBank/DDBJ databases">
        <title>Whole genome sequencing of Grifola frondosa 9006-11.</title>
        <authorList>
            <person name="Min B."/>
            <person name="Park H."/>
            <person name="Kim J.-G."/>
            <person name="Cho H."/>
            <person name="Oh Y.-L."/>
            <person name="Kong W.-S."/>
            <person name="Choi I.-G."/>
        </authorList>
    </citation>
    <scope>NUCLEOTIDE SEQUENCE [LARGE SCALE GENOMIC DNA]</scope>
    <source>
        <strain evidence="3 4">9006-11</strain>
    </source>
</reference>
<dbReference type="Gene3D" id="3.30.420.10">
    <property type="entry name" value="Ribonuclease H-like superfamily/Ribonuclease H"/>
    <property type="match status" value="1"/>
</dbReference>
<evidence type="ECO:0000313" key="4">
    <source>
        <dbReference type="Proteomes" id="UP000092993"/>
    </source>
</evidence>
<dbReference type="CDD" id="cd09276">
    <property type="entry name" value="Rnase_HI_RT_non_LTR"/>
    <property type="match status" value="1"/>
</dbReference>
<dbReference type="InterPro" id="IPR036397">
    <property type="entry name" value="RNaseH_sf"/>
</dbReference>
<comment type="caution">
    <text evidence="3">The sequence shown here is derived from an EMBL/GenBank/DDBJ whole genome shotgun (WGS) entry which is preliminary data.</text>
</comment>
<dbReference type="GO" id="GO:0003676">
    <property type="term" value="F:nucleic acid binding"/>
    <property type="evidence" value="ECO:0007669"/>
    <property type="project" value="InterPro"/>
</dbReference>
<keyword evidence="4" id="KW-1185">Reference proteome</keyword>
<accession>A0A1C7MHN9</accession>
<dbReference type="OMA" id="AITHICT"/>
<dbReference type="EMBL" id="LUGG01000003">
    <property type="protein sequence ID" value="OBZ76342.1"/>
    <property type="molecule type" value="Genomic_DNA"/>
</dbReference>
<dbReference type="PROSITE" id="PS50879">
    <property type="entry name" value="RNASE_H_1"/>
    <property type="match status" value="1"/>
</dbReference>
<organism evidence="3 4">
    <name type="scientific">Grifola frondosa</name>
    <name type="common">Maitake</name>
    <name type="synonym">Polyporus frondosus</name>
    <dbReference type="NCBI Taxonomy" id="5627"/>
    <lineage>
        <taxon>Eukaryota</taxon>
        <taxon>Fungi</taxon>
        <taxon>Dikarya</taxon>
        <taxon>Basidiomycota</taxon>
        <taxon>Agaricomycotina</taxon>
        <taxon>Agaricomycetes</taxon>
        <taxon>Polyporales</taxon>
        <taxon>Grifolaceae</taxon>
        <taxon>Grifola</taxon>
    </lineage>
</organism>
<dbReference type="InterPro" id="IPR002156">
    <property type="entry name" value="RNaseH_domain"/>
</dbReference>
<name>A0A1C7MHN9_GRIFR</name>
<evidence type="ECO:0000313" key="3">
    <source>
        <dbReference type="EMBL" id="OBZ76342.1"/>
    </source>
</evidence>
<gene>
    <name evidence="3" type="ORF">A0H81_03478</name>
</gene>
<dbReference type="STRING" id="5627.A0A1C7MHN9"/>
<evidence type="ECO:0000256" key="1">
    <source>
        <dbReference type="SAM" id="MobiDB-lite"/>
    </source>
</evidence>
<feature type="region of interest" description="Disordered" evidence="1">
    <location>
        <begin position="421"/>
        <end position="443"/>
    </location>
</feature>
<sequence>MLYAADVFLTPVRMLPEGKRLHGSVGAIRKLERMQRQALLIMTGAMRTTATDVMCAHSNLLPFTLLIDKVCHRAITHICTLPETHPLHRHIRWAGRKFIANHRSALTELIFAYNIHIERLRVYSDGSDVDGGVGAAAVLFAPGRPGYKVLRYHLGSSDDHSVYEAEVVGLLLGAELLKEERDVEDASIAADNKASIQVTKLRRPAPGHYLLDCLHRHLRTLGRKHHNARVTLRWVPGHTDLEGNKAADLEAKRAARGDSSPAKDLPDLLREGLPCSATKMKQTFLASLQEKAKATWASSRRSQKLARLDKSLPSKKYEKLTGKLPRWQANILFQLRTEHVPLQKHLHRIRKADSPICPSCRTAPETVHHFLLTCPAHAQHRWEHLDRSLGCAGRSLSGLLNTSTALKPLFDFINATGRLSSTFGSTPTNKRHTRRPAQRSTHS</sequence>
<dbReference type="SUPFAM" id="SSF53098">
    <property type="entry name" value="Ribonuclease H-like"/>
    <property type="match status" value="1"/>
</dbReference>
<proteinExistence type="predicted"/>
<dbReference type="InterPro" id="IPR012337">
    <property type="entry name" value="RNaseH-like_sf"/>
</dbReference>
<dbReference type="GO" id="GO:0004523">
    <property type="term" value="F:RNA-DNA hybrid ribonuclease activity"/>
    <property type="evidence" value="ECO:0007669"/>
    <property type="project" value="InterPro"/>
</dbReference>
<feature type="domain" description="RNase H type-1" evidence="2">
    <location>
        <begin position="116"/>
        <end position="256"/>
    </location>
</feature>
<dbReference type="AlphaFoldDB" id="A0A1C7MHN9"/>
<dbReference type="Proteomes" id="UP000092993">
    <property type="component" value="Unassembled WGS sequence"/>
</dbReference>
<feature type="compositionally biased region" description="Basic residues" evidence="1">
    <location>
        <begin position="429"/>
        <end position="443"/>
    </location>
</feature>
<dbReference type="OrthoDB" id="2734236at2759"/>
<protein>
    <recommendedName>
        <fullName evidence="2">RNase H type-1 domain-containing protein</fullName>
    </recommendedName>
</protein>